<dbReference type="Proteomes" id="UP000261285">
    <property type="component" value="Unassembled WGS sequence"/>
</dbReference>
<evidence type="ECO:0000313" key="2">
    <source>
        <dbReference type="Proteomes" id="UP000261285"/>
    </source>
</evidence>
<accession>A0A3E5GDX4</accession>
<comment type="caution">
    <text evidence="1">The sequence shown here is derived from an EMBL/GenBank/DDBJ whole genome shotgun (WGS) entry which is preliminary data.</text>
</comment>
<reference evidence="1 2" key="1">
    <citation type="submission" date="2018-08" db="EMBL/GenBank/DDBJ databases">
        <title>A genome reference for cultivated species of the human gut microbiota.</title>
        <authorList>
            <person name="Zou Y."/>
            <person name="Xue W."/>
            <person name="Luo G."/>
        </authorList>
    </citation>
    <scope>NUCLEOTIDE SEQUENCE [LARGE SCALE GENOMIC DNA]</scope>
    <source>
        <strain evidence="1 2">OM02-16</strain>
    </source>
</reference>
<sequence>MILQKPGIERGREEGRIEGIRAIIHLAELVNLGKNETIQQLAEGMHMTTEEAEKWYKEYRKHS</sequence>
<evidence type="ECO:0000313" key="1">
    <source>
        <dbReference type="EMBL" id="RGO32705.1"/>
    </source>
</evidence>
<protein>
    <submittedName>
        <fullName evidence="1">Uncharacterized protein</fullName>
    </submittedName>
</protein>
<dbReference type="EMBL" id="QSVN01000006">
    <property type="protein sequence ID" value="RGO32705.1"/>
    <property type="molecule type" value="Genomic_DNA"/>
</dbReference>
<dbReference type="RefSeq" id="WP_117597943.1">
    <property type="nucleotide sequence ID" value="NZ_CABMEZ010000006.1"/>
</dbReference>
<organism evidence="1 2">
    <name type="scientific">Dorea longicatena</name>
    <dbReference type="NCBI Taxonomy" id="88431"/>
    <lineage>
        <taxon>Bacteria</taxon>
        <taxon>Bacillati</taxon>
        <taxon>Bacillota</taxon>
        <taxon>Clostridia</taxon>
        <taxon>Lachnospirales</taxon>
        <taxon>Lachnospiraceae</taxon>
        <taxon>Dorea</taxon>
    </lineage>
</organism>
<proteinExistence type="predicted"/>
<name>A0A3E5GDX4_9FIRM</name>
<gene>
    <name evidence="1" type="ORF">DXB16_07600</name>
</gene>
<dbReference type="AlphaFoldDB" id="A0A3E5GDX4"/>